<organism evidence="7 8">
    <name type="scientific">Bombyx mori</name>
    <name type="common">Silk moth</name>
    <dbReference type="NCBI Taxonomy" id="7091"/>
    <lineage>
        <taxon>Eukaryota</taxon>
        <taxon>Metazoa</taxon>
        <taxon>Ecdysozoa</taxon>
        <taxon>Arthropoda</taxon>
        <taxon>Hexapoda</taxon>
        <taxon>Insecta</taxon>
        <taxon>Pterygota</taxon>
        <taxon>Neoptera</taxon>
        <taxon>Endopterygota</taxon>
        <taxon>Lepidoptera</taxon>
        <taxon>Glossata</taxon>
        <taxon>Ditrysia</taxon>
        <taxon>Bombycoidea</taxon>
        <taxon>Bombycidae</taxon>
        <taxon>Bombycinae</taxon>
        <taxon>Bombyx</taxon>
    </lineage>
</organism>
<dbReference type="Pfam" id="PF01266">
    <property type="entry name" value="DAO"/>
    <property type="match status" value="1"/>
</dbReference>
<reference evidence="7" key="2">
    <citation type="submission" date="2022-06" db="UniProtKB">
        <authorList>
            <consortium name="EnsemblMetazoa"/>
        </authorList>
    </citation>
    <scope>IDENTIFICATION</scope>
    <source>
        <strain evidence="7">p50T (Dazao)</strain>
    </source>
</reference>
<dbReference type="EnsemblMetazoa" id="XM_004926774.4">
    <property type="protein sequence ID" value="XP_004926831.2"/>
    <property type="gene ID" value="LOC101744754"/>
</dbReference>
<evidence type="ECO:0000256" key="1">
    <source>
        <dbReference type="ARBA" id="ARBA00001974"/>
    </source>
</evidence>
<dbReference type="InterPro" id="IPR036188">
    <property type="entry name" value="FAD/NAD-bd_sf"/>
</dbReference>
<dbReference type="SMR" id="A0A8R1WMU2"/>
<accession>A0A8R1WMU2</accession>
<name>A0A8R1WMU2_BOMMO</name>
<evidence type="ECO:0000259" key="6">
    <source>
        <dbReference type="Pfam" id="PF01266"/>
    </source>
</evidence>
<evidence type="ECO:0000313" key="7">
    <source>
        <dbReference type="EnsemblMetazoa" id="XP_004926831.2"/>
    </source>
</evidence>
<dbReference type="KEGG" id="bmor:134198664"/>
<dbReference type="GO" id="GO:0005829">
    <property type="term" value="C:cytosol"/>
    <property type="evidence" value="ECO:0007669"/>
    <property type="project" value="TreeGrafter"/>
</dbReference>
<protein>
    <recommendedName>
        <fullName evidence="6">FAD dependent oxidoreductase domain-containing protein</fullName>
    </recommendedName>
</protein>
<feature type="domain" description="FAD dependent oxidoreductase" evidence="6">
    <location>
        <begin position="4"/>
        <end position="346"/>
    </location>
</feature>
<evidence type="ECO:0000256" key="3">
    <source>
        <dbReference type="ARBA" id="ARBA00022630"/>
    </source>
</evidence>
<dbReference type="RefSeq" id="XP_062529744.1">
    <property type="nucleotide sequence ID" value="XM_062673760.1"/>
</dbReference>
<comment type="cofactor">
    <cofactor evidence="1">
        <name>FAD</name>
        <dbReference type="ChEBI" id="CHEBI:57692"/>
    </cofactor>
</comment>
<proteinExistence type="inferred from homology"/>
<evidence type="ECO:0000256" key="4">
    <source>
        <dbReference type="ARBA" id="ARBA00022827"/>
    </source>
</evidence>
<dbReference type="PANTHER" id="PTHR10961">
    <property type="entry name" value="PEROXISOMAL SARCOSINE OXIDASE"/>
    <property type="match status" value="1"/>
</dbReference>
<dbReference type="InterPro" id="IPR045170">
    <property type="entry name" value="MTOX"/>
</dbReference>
<dbReference type="GeneID" id="134198664"/>
<keyword evidence="8" id="KW-1185">Reference proteome</keyword>
<dbReference type="Gene3D" id="3.30.9.10">
    <property type="entry name" value="D-Amino Acid Oxidase, subunit A, domain 2"/>
    <property type="match status" value="1"/>
</dbReference>
<dbReference type="Gene3D" id="3.50.50.60">
    <property type="entry name" value="FAD/NAD(P)-binding domain"/>
    <property type="match status" value="1"/>
</dbReference>
<dbReference type="SUPFAM" id="SSF54373">
    <property type="entry name" value="FAD-linked reductases, C-terminal domain"/>
    <property type="match status" value="1"/>
</dbReference>
<keyword evidence="4" id="KW-0274">FAD</keyword>
<dbReference type="Proteomes" id="UP000005204">
    <property type="component" value="Unassembled WGS sequence"/>
</dbReference>
<evidence type="ECO:0000256" key="5">
    <source>
        <dbReference type="ARBA" id="ARBA00023002"/>
    </source>
</evidence>
<dbReference type="GO" id="GO:0008115">
    <property type="term" value="F:sarcosine oxidase activity"/>
    <property type="evidence" value="ECO:0007669"/>
    <property type="project" value="TreeGrafter"/>
</dbReference>
<dbReference type="NCBIfam" id="NF008425">
    <property type="entry name" value="PRK11259.1"/>
    <property type="match status" value="1"/>
</dbReference>
<sequence length="369" mass="40630">MHYDLIIVGSGSVGSSAGYYASRSGLKVLMLDEHTPPHSSGSHHGATRLVRCAYGEGTRYIPLLIRARELWKELNELTKTNIYEKCGVLNTGLGDSSFIDNARRSAEIYGLEIENMTAEDIKKRWNGIQVPGDYVGVFEPDAGFLRSELAVNAYVKLSKEAGAHQIFDCKVSSVTPTENEVVVETEKGIFKGRKALVSAGTWVKDLLPNLPISPVRKVLTWYASDPCYKNIPGFLVNLEQDFFYGFPADENGFKIAKHSGGQNISSRDELTPFGSREGDRTETLNFITNFLPNTGGILEGKTCSYDMSPDEDFIIDTLPGSENVMLVTGLSGHGFKFTSVLGEIAAFFAGDKKPGFDIRPFALNRFNHM</sequence>
<dbReference type="SUPFAM" id="SSF51905">
    <property type="entry name" value="FAD/NAD(P)-binding domain"/>
    <property type="match status" value="1"/>
</dbReference>
<evidence type="ECO:0000256" key="2">
    <source>
        <dbReference type="ARBA" id="ARBA00010989"/>
    </source>
</evidence>
<comment type="similarity">
    <text evidence="2">Belongs to the MSOX/MTOX family.</text>
</comment>
<dbReference type="GO" id="GO:0050660">
    <property type="term" value="F:flavin adenine dinucleotide binding"/>
    <property type="evidence" value="ECO:0007669"/>
    <property type="project" value="InterPro"/>
</dbReference>
<dbReference type="PANTHER" id="PTHR10961:SF7">
    <property type="entry name" value="FAD DEPENDENT OXIDOREDUCTASE DOMAIN-CONTAINING PROTEIN"/>
    <property type="match status" value="1"/>
</dbReference>
<keyword evidence="3" id="KW-0285">Flavoprotein</keyword>
<dbReference type="AlphaFoldDB" id="A0A8R1WMU2"/>
<reference evidence="8" key="1">
    <citation type="journal article" date="2008" name="Insect Biochem. Mol. Biol.">
        <title>The genome of a lepidopteran model insect, the silkworm Bombyx mori.</title>
        <authorList>
            <consortium name="International Silkworm Genome Consortium"/>
        </authorList>
    </citation>
    <scope>NUCLEOTIDE SEQUENCE [LARGE SCALE GENOMIC DNA]</scope>
    <source>
        <strain evidence="8">p50T</strain>
    </source>
</reference>
<keyword evidence="5" id="KW-0560">Oxidoreductase</keyword>
<evidence type="ECO:0000313" key="8">
    <source>
        <dbReference type="Proteomes" id="UP000005204"/>
    </source>
</evidence>
<dbReference type="InterPro" id="IPR006076">
    <property type="entry name" value="FAD-dep_OxRdtase"/>
</dbReference>